<keyword evidence="2" id="KW-1185">Reference proteome</keyword>
<accession>A0A5P2G3L2</accession>
<dbReference type="EMBL" id="CP044016">
    <property type="protein sequence ID" value="QES88400.1"/>
    <property type="molecule type" value="Genomic_DNA"/>
</dbReference>
<sequence>MTISNITVQKAGNYAILGYSLDNVILQNMHIKQGWDGIHIRGGNNILIRNSTFETGDDAIAGGYWNNFVITDCKINSSCNGIRVIMPVDGVKIEHSSFEGPGVFTHRTSGAAHRTNMLAGIYIQPGGWGVTKGDINNVTINDLKMHNMDNALMLNLNRENNANNILITNIVADSIRGAFYIHSHNGGYFDHITLENIDVKFTPTTTPDGVWALSVNNVQHLRLKNINWECSRLDAKLAIQLKNVTFPTLENVKLLPKDNQINVENSGDIQSN</sequence>
<gene>
    <name evidence="1" type="ORF">E0W69_006920</name>
</gene>
<dbReference type="InterPro" id="IPR012334">
    <property type="entry name" value="Pectin_lyas_fold"/>
</dbReference>
<dbReference type="InterPro" id="IPR011050">
    <property type="entry name" value="Pectin_lyase_fold/virulence"/>
</dbReference>
<evidence type="ECO:0000313" key="1">
    <source>
        <dbReference type="EMBL" id="QES88400.1"/>
    </source>
</evidence>
<dbReference type="SUPFAM" id="SSF51126">
    <property type="entry name" value="Pectin lyase-like"/>
    <property type="match status" value="1"/>
</dbReference>
<dbReference type="SMART" id="SM00710">
    <property type="entry name" value="PbH1"/>
    <property type="match status" value="7"/>
</dbReference>
<evidence type="ECO:0008006" key="3">
    <source>
        <dbReference type="Google" id="ProtNLM"/>
    </source>
</evidence>
<dbReference type="Gene3D" id="2.160.20.10">
    <property type="entry name" value="Single-stranded right-handed beta-helix, Pectin lyase-like"/>
    <property type="match status" value="1"/>
</dbReference>
<dbReference type="KEGG" id="arac:E0W69_006920"/>
<dbReference type="OrthoDB" id="9795222at2"/>
<organism evidence="1 2">
    <name type="scientific">Rhizosphaericola mali</name>
    <dbReference type="NCBI Taxonomy" id="2545455"/>
    <lineage>
        <taxon>Bacteria</taxon>
        <taxon>Pseudomonadati</taxon>
        <taxon>Bacteroidota</taxon>
        <taxon>Chitinophagia</taxon>
        <taxon>Chitinophagales</taxon>
        <taxon>Chitinophagaceae</taxon>
        <taxon>Rhizosphaericola</taxon>
    </lineage>
</organism>
<reference evidence="1 2" key="1">
    <citation type="submission" date="2019-09" db="EMBL/GenBank/DDBJ databases">
        <title>Complete genome sequence of Arachidicoccus sp. B3-10 isolated from apple orchard soil.</title>
        <authorList>
            <person name="Kim H.S."/>
            <person name="Han K.-I."/>
            <person name="Suh M.K."/>
            <person name="Lee K.C."/>
            <person name="Eom M.K."/>
            <person name="Kim J.-S."/>
            <person name="Kang S.W."/>
            <person name="Sin Y."/>
            <person name="Lee J.-S."/>
        </authorList>
    </citation>
    <scope>NUCLEOTIDE SEQUENCE [LARGE SCALE GENOMIC DNA]</scope>
    <source>
        <strain evidence="1 2">B3-10</strain>
    </source>
</reference>
<protein>
    <recommendedName>
        <fullName evidence="3">Right handed beta helix domain-containing protein</fullName>
    </recommendedName>
</protein>
<dbReference type="AlphaFoldDB" id="A0A5P2G3L2"/>
<dbReference type="Proteomes" id="UP000292424">
    <property type="component" value="Chromosome"/>
</dbReference>
<dbReference type="InterPro" id="IPR006626">
    <property type="entry name" value="PbH1"/>
</dbReference>
<proteinExistence type="predicted"/>
<name>A0A5P2G3L2_9BACT</name>
<evidence type="ECO:0000313" key="2">
    <source>
        <dbReference type="Proteomes" id="UP000292424"/>
    </source>
</evidence>